<name>A0A3G6JG61_LACDL</name>
<gene>
    <name evidence="2" type="ORF">DQL93_04910</name>
</gene>
<dbReference type="InterPro" id="IPR003497">
    <property type="entry name" value="BRO_N_domain"/>
</dbReference>
<proteinExistence type="predicted"/>
<evidence type="ECO:0000259" key="1">
    <source>
        <dbReference type="PROSITE" id="PS51750"/>
    </source>
</evidence>
<accession>A0A3G6JG61</accession>
<evidence type="ECO:0000313" key="2">
    <source>
        <dbReference type="EMBL" id="AZA15958.1"/>
    </source>
</evidence>
<dbReference type="AlphaFoldDB" id="A0A3G6JG61"/>
<dbReference type="SMART" id="SM01040">
    <property type="entry name" value="Bro-N"/>
    <property type="match status" value="1"/>
</dbReference>
<organism evidence="2">
    <name type="scientific">Lactobacillus delbrueckii subsp. lactis</name>
    <dbReference type="NCBI Taxonomy" id="29397"/>
    <lineage>
        <taxon>Bacteria</taxon>
        <taxon>Bacillati</taxon>
        <taxon>Bacillota</taxon>
        <taxon>Bacilli</taxon>
        <taxon>Lactobacillales</taxon>
        <taxon>Lactobacillaceae</taxon>
        <taxon>Lactobacillus</taxon>
    </lineage>
</organism>
<feature type="domain" description="Bro-N" evidence="1">
    <location>
        <begin position="1"/>
        <end position="104"/>
    </location>
</feature>
<dbReference type="Pfam" id="PF02498">
    <property type="entry name" value="Bro-N"/>
    <property type="match status" value="1"/>
</dbReference>
<dbReference type="EMBL" id="CP031023">
    <property type="protein sequence ID" value="AZA15958.1"/>
    <property type="molecule type" value="Genomic_DNA"/>
</dbReference>
<sequence>MMGNEVKVFSNGKIDLPVKEIDGQVYFDAEAAAIGLGLTDSKENKAYVRWARVRNYLNSPQVAKGSWITEQQFYKLAFKANNTVAEAFQDWVAGEVLPAIRKHGVYMTDQKAYDLVNNKDSLIDLLEQAANQLKQKDIQISEMKPKALFADSVASSETTILIGVLTVELFRNYNESQERFINVLLKHVDQNVCDIKQLSESCGQIDDLGIEVKVCQEHVNHTMDMIEELKAKRSMDILDKLREKDKE</sequence>
<dbReference type="PROSITE" id="PS51750">
    <property type="entry name" value="BRO_N"/>
    <property type="match status" value="1"/>
</dbReference>
<protein>
    <recommendedName>
        <fullName evidence="1">Bro-N domain-containing protein</fullName>
    </recommendedName>
</protein>
<reference evidence="2" key="1">
    <citation type="submission" date="2018-07" db="EMBL/GenBank/DDBJ databases">
        <authorList>
            <person name="Somerville V."/>
        </authorList>
    </citation>
    <scope>NUCLEOTIDE SEQUENCE</scope>
    <source>
        <strain evidence="2">NWC_2_2</strain>
    </source>
</reference>